<dbReference type="Pfam" id="PF01399">
    <property type="entry name" value="PCI"/>
    <property type="match status" value="1"/>
</dbReference>
<dbReference type="Pfam" id="PF18098">
    <property type="entry name" value="RPN5_C"/>
    <property type="match status" value="1"/>
</dbReference>
<dbReference type="SUPFAM" id="SSF46785">
    <property type="entry name" value="Winged helix' DNA-binding domain"/>
    <property type="match status" value="1"/>
</dbReference>
<dbReference type="GO" id="GO:0008541">
    <property type="term" value="C:proteasome regulatory particle, lid subcomplex"/>
    <property type="evidence" value="ECO:0007669"/>
    <property type="project" value="TreeGrafter"/>
</dbReference>
<dbReference type="PANTHER" id="PTHR10855:SF1">
    <property type="entry name" value="26S PROTEASOME NON-ATPASE REGULATORY SUBUNIT 12"/>
    <property type="match status" value="1"/>
</dbReference>
<dbReference type="SMART" id="SM00088">
    <property type="entry name" value="PINT"/>
    <property type="match status" value="1"/>
</dbReference>
<dbReference type="FunFam" id="1.10.10.10:FF:000070">
    <property type="entry name" value="26S proteasome non-ATPase regulatory subunit 12"/>
    <property type="match status" value="1"/>
</dbReference>
<comment type="similarity">
    <text evidence="1">Belongs to the proteasome subunit p55 family.</text>
</comment>
<sequence length="1004" mass="112498">MNQRLPEEILSKISKLVGKDSTFDLKPLVLINRQWHAVVAPSLLVAISVTSLGKLVELCDQIVSYHSSDSPLNSSVAKYTKTIIISGINNGDADSHLGLDDLGEQPRGEDEGAEEDAIKPDIEVGPDMIRHKLRDALSKLTLLDAFEWYGRFAGDYYLARYLQQSKVIRHLAYGVDMFVSIVSLAYREHAFAFEGLETVAVTTEYEPDPDLFCAIAQMMHRSPNPRSILFDCKFAESMSGYWSLVDFICDTTIPDQPTFVWPNLSHLVLRFWKGALWQSAEQVELLAKFLVAHPKLETLILQETCVEDSESETAKPLSLAKHHDSLPALKRLLGSPRLISGVLESRAACSSVERVIDNSEEGFDQDGAKAPYIDRIMAAIENVPNNQIERLRLEVPQLNRDVYARIARIAPGIRFLEFLRPFETDNTTPSTSDFNPQIDIPAALNKYPNLEIVGAHIVNDFTEALDCSQSDGILELAKQVPTIKAIHTLEGIITVVNRDSNGDVSVVESPQFLTNEDLDWRLPYAYASLYLNAMSAENKKQEKDYTAEVDALIPEAESLAQSGQLQAAVDKLLVLEKQARNSADAGSTSRLLVTIIKLCRAAQKFDLVNSNITLLAKKHGQLKAATQAMVEEAMTYLPDLEAERPKWLELIEALRSVTEGKIFLETSRARVTLALSLHHERLAGQASDPAEALKSAQTASDLLSELQVETYSSMTRREKTEFLLEQMRLLVLVANMKAEAGKSQEGEAEWIKVRVGGRKVNEGFLKEAENEDLKLKYYELMIKYALHNASYLDAAKHYYKVWETPSIKAETDGRGRATLEHIIYYVVLASHSNEQSDMLHRLYNDSELAKLDLQYNLAKCFVTRELMRWPGIEGLYGAQLRETSVFGRTKDGEKRWEDLHMRVIEHNIRVISVYYTRITLDRLTGLLDLPLAQTEETLCKLVVDGSVWARIDRPKGIVNFRKPRTADDVLNAWSADVSKMMGLVEKASMGINAELAARGKLGAS</sequence>
<keyword evidence="5" id="KW-1185">Reference proteome</keyword>
<proteinExistence type="inferred from homology"/>
<gene>
    <name evidence="4" type="ORF">RSOLAG22IIIB_06045</name>
</gene>
<dbReference type="GO" id="GO:0005634">
    <property type="term" value="C:nucleus"/>
    <property type="evidence" value="ECO:0007669"/>
    <property type="project" value="UniProtKB-ARBA"/>
</dbReference>
<dbReference type="PANTHER" id="PTHR10855">
    <property type="entry name" value="26S PROTEASOME NON-ATPASE REGULATORY SUBUNIT 12/COP9 SIGNALOSOME COMPLEX SUBUNIT 4"/>
    <property type="match status" value="1"/>
</dbReference>
<keyword evidence="2 4" id="KW-0647">Proteasome</keyword>
<evidence type="ECO:0000256" key="2">
    <source>
        <dbReference type="ARBA" id="ARBA00022942"/>
    </source>
</evidence>
<organism evidence="4 5">
    <name type="scientific">Rhizoctonia solani</name>
    <dbReference type="NCBI Taxonomy" id="456999"/>
    <lineage>
        <taxon>Eukaryota</taxon>
        <taxon>Fungi</taxon>
        <taxon>Dikarya</taxon>
        <taxon>Basidiomycota</taxon>
        <taxon>Agaricomycotina</taxon>
        <taxon>Agaricomycetes</taxon>
        <taxon>Cantharellales</taxon>
        <taxon>Ceratobasidiaceae</taxon>
        <taxon>Rhizoctonia</taxon>
    </lineage>
</organism>
<reference evidence="4 5" key="1">
    <citation type="submission" date="2015-07" db="EMBL/GenBank/DDBJ databases">
        <authorList>
            <person name="Noorani M."/>
        </authorList>
    </citation>
    <scope>NUCLEOTIDE SEQUENCE [LARGE SCALE GENOMIC DNA]</scope>
    <source>
        <strain evidence="4">BBA 69670</strain>
    </source>
</reference>
<dbReference type="InterPro" id="IPR054559">
    <property type="entry name" value="PSMD12-CSN4-like_N"/>
</dbReference>
<evidence type="ECO:0000313" key="5">
    <source>
        <dbReference type="Proteomes" id="UP000044841"/>
    </source>
</evidence>
<dbReference type="AlphaFoldDB" id="A0A0K6GAT1"/>
<dbReference type="Gene3D" id="1.10.10.10">
    <property type="entry name" value="Winged helix-like DNA-binding domain superfamily/Winged helix DNA-binding domain"/>
    <property type="match status" value="1"/>
</dbReference>
<dbReference type="InterPro" id="IPR040896">
    <property type="entry name" value="RPN5_C"/>
</dbReference>
<evidence type="ECO:0000259" key="3">
    <source>
        <dbReference type="PROSITE" id="PS50250"/>
    </source>
</evidence>
<evidence type="ECO:0000313" key="4">
    <source>
        <dbReference type="EMBL" id="CUA75738.1"/>
    </source>
</evidence>
<dbReference type="EMBL" id="CYGV01001600">
    <property type="protein sequence ID" value="CUA75738.1"/>
    <property type="molecule type" value="Genomic_DNA"/>
</dbReference>
<accession>A0A0K6GAT1</accession>
<dbReference type="InterPro" id="IPR040134">
    <property type="entry name" value="PSMD12/CSN4"/>
</dbReference>
<dbReference type="InterPro" id="IPR036388">
    <property type="entry name" value="WH-like_DNA-bd_sf"/>
</dbReference>
<dbReference type="Proteomes" id="UP000044841">
    <property type="component" value="Unassembled WGS sequence"/>
</dbReference>
<feature type="domain" description="PCI" evidence="3">
    <location>
        <begin position="790"/>
        <end position="965"/>
    </location>
</feature>
<dbReference type="InterPro" id="IPR000717">
    <property type="entry name" value="PCI_dom"/>
</dbReference>
<dbReference type="InterPro" id="IPR036390">
    <property type="entry name" value="WH_DNA-bd_sf"/>
</dbReference>
<dbReference type="Pfam" id="PF22241">
    <property type="entry name" value="PSMD12-CSN4_N"/>
    <property type="match status" value="1"/>
</dbReference>
<name>A0A0K6GAT1_9AGAM</name>
<dbReference type="PROSITE" id="PS50250">
    <property type="entry name" value="PCI"/>
    <property type="match status" value="1"/>
</dbReference>
<protein>
    <submittedName>
        <fullName evidence="4">26S proteasome non-ATPase regulatory subunit 12</fullName>
    </submittedName>
</protein>
<evidence type="ECO:0000256" key="1">
    <source>
        <dbReference type="ARBA" id="ARBA00006397"/>
    </source>
</evidence>
<dbReference type="GO" id="GO:0005737">
    <property type="term" value="C:cytoplasm"/>
    <property type="evidence" value="ECO:0007669"/>
    <property type="project" value="TreeGrafter"/>
</dbReference>